<keyword evidence="6 14" id="KW-0227">DNA damage</keyword>
<dbReference type="RefSeq" id="XP_025375746.1">
    <property type="nucleotide sequence ID" value="XM_025519333.1"/>
</dbReference>
<keyword evidence="16" id="KW-1185">Reference proteome</keyword>
<keyword evidence="9 14" id="KW-0805">Transcription regulation</keyword>
<accession>A0A316YIU5</accession>
<keyword evidence="11 14" id="KW-0234">DNA repair</keyword>
<dbReference type="GO" id="GO:0005675">
    <property type="term" value="C:transcription factor TFIIH holo complex"/>
    <property type="evidence" value="ECO:0007669"/>
    <property type="project" value="UniProtKB-UniRule"/>
</dbReference>
<evidence type="ECO:0000256" key="5">
    <source>
        <dbReference type="ARBA" id="ARBA00022723"/>
    </source>
</evidence>
<evidence type="ECO:0000256" key="7">
    <source>
        <dbReference type="ARBA" id="ARBA00022771"/>
    </source>
</evidence>
<dbReference type="InterPro" id="IPR004600">
    <property type="entry name" value="TFIIH_Tfb4/GTF2H3"/>
</dbReference>
<evidence type="ECO:0000256" key="8">
    <source>
        <dbReference type="ARBA" id="ARBA00022833"/>
    </source>
</evidence>
<evidence type="ECO:0000313" key="16">
    <source>
        <dbReference type="Proteomes" id="UP000245768"/>
    </source>
</evidence>
<dbReference type="Proteomes" id="UP000245768">
    <property type="component" value="Unassembled WGS sequence"/>
</dbReference>
<evidence type="ECO:0000256" key="1">
    <source>
        <dbReference type="ARBA" id="ARBA00002817"/>
    </source>
</evidence>
<evidence type="ECO:0000256" key="10">
    <source>
        <dbReference type="ARBA" id="ARBA00023163"/>
    </source>
</evidence>
<keyword evidence="5 14" id="KW-0479">Metal-binding</keyword>
<dbReference type="GO" id="GO:0000439">
    <property type="term" value="C:transcription factor TFIIH core complex"/>
    <property type="evidence" value="ECO:0007669"/>
    <property type="project" value="UniProtKB-UniRule"/>
</dbReference>
<evidence type="ECO:0000256" key="6">
    <source>
        <dbReference type="ARBA" id="ARBA00022763"/>
    </source>
</evidence>
<dbReference type="OrthoDB" id="17307at2759"/>
<comment type="similarity">
    <text evidence="3 14">Belongs to the TFB4 family.</text>
</comment>
<sequence>MPSNGATSSEGHARFSHIVKSSEESAYLSAAPDLVVVVLDVDPYAWAAVDSSSTGHLLRKVVVELCIFLNAHTAIRHENSVAVYAAAHNRAELLFSNAPLNSQQTKSARLVAERGGSKPDANTYQPFKLVDDAVLEGVSDFLEASKPAADGEARADEERHSTGIVSALAQALCHIHRLSLSNATGADASAGMGSVSIHGSGTGGAGSAGRSGAGTARGGYKSRILVLSASPDSSSQYVPVMNCIFGAQKRGVLIDVCKLFGTDSVFLQQASHLTGGTYFRIKDISLLLQTLMAAFLASPTLRSQIRLPSNDDVDFRAACFCHGRIVDVGYVCSVCLSIFCSPRERCITCRAVFPQRTLDRYESEKETYVASAAAAS</sequence>
<evidence type="ECO:0000256" key="13">
    <source>
        <dbReference type="ARBA" id="ARBA00033341"/>
    </source>
</evidence>
<dbReference type="InterPro" id="IPR036465">
    <property type="entry name" value="vWFA_dom_sf"/>
</dbReference>
<dbReference type="PANTHER" id="PTHR12831:SF0">
    <property type="entry name" value="GENERAL TRANSCRIPTION FACTOR IIH SUBUNIT 3"/>
    <property type="match status" value="1"/>
</dbReference>
<evidence type="ECO:0000256" key="4">
    <source>
        <dbReference type="ARBA" id="ARBA00021280"/>
    </source>
</evidence>
<keyword evidence="8 14" id="KW-0862">Zinc</keyword>
<dbReference type="Gene3D" id="3.40.50.410">
    <property type="entry name" value="von Willebrand factor, type A domain"/>
    <property type="match status" value="1"/>
</dbReference>
<evidence type="ECO:0000313" key="15">
    <source>
        <dbReference type="EMBL" id="PWN88548.1"/>
    </source>
</evidence>
<gene>
    <name evidence="15" type="ORF">FA10DRAFT_244133</name>
</gene>
<dbReference type="FunCoup" id="A0A316YIU5">
    <property type="interactions" value="751"/>
</dbReference>
<protein>
    <recommendedName>
        <fullName evidence="4 14">General transcription and DNA repair factor IIH subunit TFB4</fullName>
        <shortName evidence="14">TFIIH subunit TFB4</shortName>
    </recommendedName>
    <alternativeName>
        <fullName evidence="13 14">RNA polymerase II transcription factor B subunit 4</fullName>
    </alternativeName>
</protein>
<dbReference type="Pfam" id="PF03850">
    <property type="entry name" value="Tfb4"/>
    <property type="match status" value="1"/>
</dbReference>
<evidence type="ECO:0000256" key="11">
    <source>
        <dbReference type="ARBA" id="ARBA00023204"/>
    </source>
</evidence>
<comment type="subcellular location">
    <subcellularLocation>
        <location evidence="2 14">Nucleus</location>
    </subcellularLocation>
</comment>
<proteinExistence type="inferred from homology"/>
<evidence type="ECO:0000256" key="2">
    <source>
        <dbReference type="ARBA" id="ARBA00004123"/>
    </source>
</evidence>
<reference evidence="15 16" key="1">
    <citation type="journal article" date="2018" name="Mol. Biol. Evol.">
        <title>Broad Genomic Sampling Reveals a Smut Pathogenic Ancestry of the Fungal Clade Ustilaginomycotina.</title>
        <authorList>
            <person name="Kijpornyongpan T."/>
            <person name="Mondo S.J."/>
            <person name="Barry K."/>
            <person name="Sandor L."/>
            <person name="Lee J."/>
            <person name="Lipzen A."/>
            <person name="Pangilinan J."/>
            <person name="LaButti K."/>
            <person name="Hainaut M."/>
            <person name="Henrissat B."/>
            <person name="Grigoriev I.V."/>
            <person name="Spatafora J.W."/>
            <person name="Aime M.C."/>
        </authorList>
    </citation>
    <scope>NUCLEOTIDE SEQUENCE [LARGE SCALE GENOMIC DNA]</scope>
    <source>
        <strain evidence="15 16">MCA 4198</strain>
    </source>
</reference>
<evidence type="ECO:0000256" key="14">
    <source>
        <dbReference type="RuleBase" id="RU368090"/>
    </source>
</evidence>
<keyword evidence="12 14" id="KW-0539">Nucleus</keyword>
<dbReference type="AlphaFoldDB" id="A0A316YIU5"/>
<name>A0A316YIU5_9BASI</name>
<keyword evidence="10 14" id="KW-0804">Transcription</keyword>
<comment type="function">
    <text evidence="1 14">Component of the general transcription and DNA repair factor IIH (TFIIH) core complex, which is involved in general and transcription-coupled nucleotide excision repair (NER) of damaged DNA and, when complexed to TFIIK, in RNA transcription by RNA polymerase II. In NER, TFIIH acts by opening DNA around the lesion to allow the excision of the damaged oligonucleotide and its replacement by a new DNA fragment. In transcription, TFIIH has an essential role in transcription initiation. When the pre-initiation complex (PIC) has been established, TFIIH is required for promoter opening and promoter escape. Phosphorylation of the C-terminal tail (CTD) of the largest subunit of RNA polymerase II by the kinase module TFIIK controls the initiation of transcription.</text>
</comment>
<dbReference type="GO" id="GO:0008270">
    <property type="term" value="F:zinc ion binding"/>
    <property type="evidence" value="ECO:0007669"/>
    <property type="project" value="UniProtKB-KW"/>
</dbReference>
<dbReference type="EMBL" id="KZ819638">
    <property type="protein sequence ID" value="PWN88548.1"/>
    <property type="molecule type" value="Genomic_DNA"/>
</dbReference>
<dbReference type="STRING" id="215250.A0A316YIU5"/>
<keyword evidence="7 14" id="KW-0863">Zinc-finger</keyword>
<dbReference type="InParanoid" id="A0A316YIU5"/>
<evidence type="ECO:0000256" key="3">
    <source>
        <dbReference type="ARBA" id="ARBA00005273"/>
    </source>
</evidence>
<comment type="subunit">
    <text evidence="14">Component of the 7-subunit TFIIH core complex composed of XPB/SSL2, XPD/RAD3, SSL1, TFB1, TFB2, TFB4 and TFB5, which is active in NER. The core complex associates with the 3-subunit CTD-kinase module TFIIK composed of CCL1, KIN28 and TFB3 to form the 10-subunit holoenzyme (holo-TFIIH) active in transcription.</text>
</comment>
<dbReference type="GO" id="GO:0006355">
    <property type="term" value="P:regulation of DNA-templated transcription"/>
    <property type="evidence" value="ECO:0007669"/>
    <property type="project" value="InterPro"/>
</dbReference>
<evidence type="ECO:0000256" key="9">
    <source>
        <dbReference type="ARBA" id="ARBA00023015"/>
    </source>
</evidence>
<dbReference type="PANTHER" id="PTHR12831">
    <property type="entry name" value="TRANSCRIPTION INITIATION FACTOR IIH TFIIH , POLYPEPTIDE 3-RELATED"/>
    <property type="match status" value="1"/>
</dbReference>
<dbReference type="GeneID" id="37041249"/>
<dbReference type="GO" id="GO:0006289">
    <property type="term" value="P:nucleotide-excision repair"/>
    <property type="evidence" value="ECO:0007669"/>
    <property type="project" value="UniProtKB-UniRule"/>
</dbReference>
<evidence type="ECO:0000256" key="12">
    <source>
        <dbReference type="ARBA" id="ARBA00023242"/>
    </source>
</evidence>
<organism evidence="15 16">
    <name type="scientific">Acaromyces ingoldii</name>
    <dbReference type="NCBI Taxonomy" id="215250"/>
    <lineage>
        <taxon>Eukaryota</taxon>
        <taxon>Fungi</taxon>
        <taxon>Dikarya</taxon>
        <taxon>Basidiomycota</taxon>
        <taxon>Ustilaginomycotina</taxon>
        <taxon>Exobasidiomycetes</taxon>
        <taxon>Exobasidiales</taxon>
        <taxon>Cryptobasidiaceae</taxon>
        <taxon>Acaromyces</taxon>
    </lineage>
</organism>